<comment type="caution">
    <text evidence="6">The sequence shown here is derived from an EMBL/GenBank/DDBJ whole genome shotgun (WGS) entry which is preliminary data.</text>
</comment>
<dbReference type="InterPro" id="IPR023210">
    <property type="entry name" value="NADP_OxRdtase_dom"/>
</dbReference>
<dbReference type="PANTHER" id="PTHR43827">
    <property type="entry name" value="2,5-DIKETO-D-GLUCONIC ACID REDUCTASE"/>
    <property type="match status" value="1"/>
</dbReference>
<dbReference type="PANTHER" id="PTHR43827:SF3">
    <property type="entry name" value="NADP-DEPENDENT OXIDOREDUCTASE DOMAIN-CONTAINING PROTEIN"/>
    <property type="match status" value="1"/>
</dbReference>
<comment type="similarity">
    <text evidence="1">Belongs to the aldo/keto reductase family.</text>
</comment>
<keyword evidence="2" id="KW-0521">NADP</keyword>
<dbReference type="GO" id="GO:0016616">
    <property type="term" value="F:oxidoreductase activity, acting on the CH-OH group of donors, NAD or NADP as acceptor"/>
    <property type="evidence" value="ECO:0007669"/>
    <property type="project" value="UniProtKB-ARBA"/>
</dbReference>
<evidence type="ECO:0000256" key="1">
    <source>
        <dbReference type="ARBA" id="ARBA00007905"/>
    </source>
</evidence>
<organism evidence="6 7">
    <name type="scientific">Cyclostephanos tholiformis</name>
    <dbReference type="NCBI Taxonomy" id="382380"/>
    <lineage>
        <taxon>Eukaryota</taxon>
        <taxon>Sar</taxon>
        <taxon>Stramenopiles</taxon>
        <taxon>Ochrophyta</taxon>
        <taxon>Bacillariophyta</taxon>
        <taxon>Coscinodiscophyceae</taxon>
        <taxon>Thalassiosirophycidae</taxon>
        <taxon>Stephanodiscales</taxon>
        <taxon>Stephanodiscaceae</taxon>
        <taxon>Cyclostephanos</taxon>
    </lineage>
</organism>
<dbReference type="CDD" id="cd19071">
    <property type="entry name" value="AKR_AKR1-5-like"/>
    <property type="match status" value="1"/>
</dbReference>
<name>A0ABD3SDS1_9STRA</name>
<evidence type="ECO:0000259" key="5">
    <source>
        <dbReference type="Pfam" id="PF00248"/>
    </source>
</evidence>
<sequence length="348" mass="37742">MMVNTALFLIPSIVSALHLPSPIIASNEISRRTAVSALVASSTTAVASTGASIFATQAAASVLGESTDKVTLNSKNKKAFPLASFGLQVYDDETAYRLTLTALEVGYRNFFASVLAGNQRGFAKAVKASGIPRDELYICGTVLSNRVSGELAAYQKTKQGCLENMAAMAAGNIDKLDMIMLDYPGPNDESIRGQWKAFEEMASKDKTVDDLAVSNFSPSQLDAISSNPDATVPTVNQLPFSVANHPNGMLDYNAKRGILVQSWSPLSRVLPRYGDILDAIGKKYGKSSAQVGLRWIVQNGAAFSTQSTKRSHFEEDLNVFDFNLSNDEMNRISLLAAERELFDRRVNY</sequence>
<evidence type="ECO:0000256" key="2">
    <source>
        <dbReference type="ARBA" id="ARBA00022857"/>
    </source>
</evidence>
<proteinExistence type="inferred from homology"/>
<feature type="domain" description="NADP-dependent oxidoreductase" evidence="5">
    <location>
        <begin position="85"/>
        <end position="333"/>
    </location>
</feature>
<feature type="chain" id="PRO_5044766703" description="NADP-dependent oxidoreductase domain-containing protein" evidence="4">
    <location>
        <begin position="17"/>
        <end position="348"/>
    </location>
</feature>
<dbReference type="SUPFAM" id="SSF51430">
    <property type="entry name" value="NAD(P)-linked oxidoreductase"/>
    <property type="match status" value="1"/>
</dbReference>
<gene>
    <name evidence="6" type="ORF">ACHAXA_007682</name>
</gene>
<dbReference type="EMBL" id="JALLPB020000062">
    <property type="protein sequence ID" value="KAL3822571.1"/>
    <property type="molecule type" value="Genomic_DNA"/>
</dbReference>
<dbReference type="AlphaFoldDB" id="A0ABD3SDS1"/>
<dbReference type="Proteomes" id="UP001530377">
    <property type="component" value="Unassembled WGS sequence"/>
</dbReference>
<evidence type="ECO:0000256" key="3">
    <source>
        <dbReference type="ARBA" id="ARBA00023002"/>
    </source>
</evidence>
<evidence type="ECO:0000256" key="4">
    <source>
        <dbReference type="SAM" id="SignalP"/>
    </source>
</evidence>
<protein>
    <recommendedName>
        <fullName evidence="5">NADP-dependent oxidoreductase domain-containing protein</fullName>
    </recommendedName>
</protein>
<dbReference type="InterPro" id="IPR020471">
    <property type="entry name" value="AKR"/>
</dbReference>
<evidence type="ECO:0000313" key="6">
    <source>
        <dbReference type="EMBL" id="KAL3822571.1"/>
    </source>
</evidence>
<dbReference type="Pfam" id="PF00248">
    <property type="entry name" value="Aldo_ket_red"/>
    <property type="match status" value="1"/>
</dbReference>
<reference evidence="6 7" key="1">
    <citation type="submission" date="2024-10" db="EMBL/GenBank/DDBJ databases">
        <title>Updated reference genomes for cyclostephanoid diatoms.</title>
        <authorList>
            <person name="Roberts W.R."/>
            <person name="Alverson A.J."/>
        </authorList>
    </citation>
    <scope>NUCLEOTIDE SEQUENCE [LARGE SCALE GENOMIC DNA]</scope>
    <source>
        <strain evidence="6 7">AJA228-03</strain>
    </source>
</reference>
<dbReference type="InterPro" id="IPR036812">
    <property type="entry name" value="NAD(P)_OxRdtase_dom_sf"/>
</dbReference>
<feature type="signal peptide" evidence="4">
    <location>
        <begin position="1"/>
        <end position="16"/>
    </location>
</feature>
<keyword evidence="4" id="KW-0732">Signal</keyword>
<keyword evidence="7" id="KW-1185">Reference proteome</keyword>
<dbReference type="Gene3D" id="3.20.20.100">
    <property type="entry name" value="NADP-dependent oxidoreductase domain"/>
    <property type="match status" value="1"/>
</dbReference>
<keyword evidence="3" id="KW-0560">Oxidoreductase</keyword>
<dbReference type="PRINTS" id="PR00069">
    <property type="entry name" value="ALDKETRDTASE"/>
</dbReference>
<accession>A0ABD3SDS1</accession>
<evidence type="ECO:0000313" key="7">
    <source>
        <dbReference type="Proteomes" id="UP001530377"/>
    </source>
</evidence>